<evidence type="ECO:0000256" key="1">
    <source>
        <dbReference type="SAM" id="Phobius"/>
    </source>
</evidence>
<dbReference type="EMBL" id="AQFT01000107">
    <property type="protein sequence ID" value="EMZ23442.1"/>
    <property type="molecule type" value="Genomic_DNA"/>
</dbReference>
<evidence type="ECO:0008006" key="4">
    <source>
        <dbReference type="Google" id="ProtNLM"/>
    </source>
</evidence>
<proteinExistence type="predicted"/>
<organism evidence="2 3">
    <name type="scientific">Eubacterium plexicaudatum ASF492</name>
    <dbReference type="NCBI Taxonomy" id="1235802"/>
    <lineage>
        <taxon>Bacteria</taxon>
        <taxon>Bacillati</taxon>
        <taxon>Bacillota</taxon>
        <taxon>Clostridia</taxon>
        <taxon>Eubacteriales</taxon>
        <taxon>Eubacteriaceae</taxon>
        <taxon>Eubacterium</taxon>
    </lineage>
</organism>
<comment type="caution">
    <text evidence="2">The sequence shown here is derived from an EMBL/GenBank/DDBJ whole genome shotgun (WGS) entry which is preliminary data.</text>
</comment>
<protein>
    <recommendedName>
        <fullName evidence="4">Chemotaxis methyl-accepting receptor HlyB-like 4HB MCP domain-containing protein</fullName>
    </recommendedName>
</protein>
<reference evidence="2 3" key="1">
    <citation type="journal article" date="2014" name="Genome Announc.">
        <title>Draft genome sequences of the altered schaedler flora, a defined bacterial community from gnotobiotic mice.</title>
        <authorList>
            <person name="Wannemuehler M.J."/>
            <person name="Overstreet A.M."/>
            <person name="Ward D.V."/>
            <person name="Phillips G.J."/>
        </authorList>
    </citation>
    <scope>NUCLEOTIDE SEQUENCE [LARGE SCALE GENOMIC DNA]</scope>
    <source>
        <strain evidence="2 3">ASF492</strain>
    </source>
</reference>
<evidence type="ECO:0000313" key="3">
    <source>
        <dbReference type="Proteomes" id="UP000012589"/>
    </source>
</evidence>
<feature type="transmembrane region" description="Helical" evidence="1">
    <location>
        <begin position="184"/>
        <end position="207"/>
    </location>
</feature>
<dbReference type="HOGENOM" id="CLU_1080715_0_0_9"/>
<gene>
    <name evidence="2" type="ORF">C823_03613</name>
</gene>
<evidence type="ECO:0000313" key="2">
    <source>
        <dbReference type="EMBL" id="EMZ23442.1"/>
    </source>
</evidence>
<keyword evidence="1" id="KW-0812">Transmembrane</keyword>
<sequence length="257" mass="29094">MKKSINQSTLTFILNGVSILTLIFMGFALFANSHTRILLNSANEERFNLTYNANRFMNGSAYLTNEVRAFAATGDQEHYDNYWKEVNELQNRDLGVAAMQEIGITDEEQNMIDEMFALSNELVPLEEEAMNKVKAGDMTGAIAYVYGSEYDSSITQINALKDRFLTALDTRTKTRLNALNSQAFLIRVIMSGALVLIAVIQLISMIVTKNGYCVRSLPFATRWAKYPTAIFPPILLWTRILPKSECLWLPFMRQSTN</sequence>
<dbReference type="PATRIC" id="fig|1235802.3.peg.3815"/>
<dbReference type="STRING" id="1235802.C823_03613"/>
<dbReference type="AlphaFoldDB" id="N2A269"/>
<dbReference type="eggNOG" id="COG0840">
    <property type="taxonomic scope" value="Bacteria"/>
</dbReference>
<dbReference type="Proteomes" id="UP000012589">
    <property type="component" value="Unassembled WGS sequence"/>
</dbReference>
<accession>N2A269</accession>
<keyword evidence="1" id="KW-0472">Membrane</keyword>
<feature type="transmembrane region" description="Helical" evidence="1">
    <location>
        <begin position="12"/>
        <end position="31"/>
    </location>
</feature>
<name>N2A269_9FIRM</name>
<keyword evidence="3" id="KW-1185">Reference proteome</keyword>
<keyword evidence="1" id="KW-1133">Transmembrane helix</keyword>